<evidence type="ECO:0000313" key="4">
    <source>
        <dbReference type="Proteomes" id="UP000825935"/>
    </source>
</evidence>
<feature type="region of interest" description="Disordered" evidence="1">
    <location>
        <begin position="333"/>
        <end position="362"/>
    </location>
</feature>
<dbReference type="Gene3D" id="3.30.1470.10">
    <property type="entry name" value="Photosystem I PsaD, reaction center subunit II"/>
    <property type="match status" value="1"/>
</dbReference>
<dbReference type="InterPro" id="IPR001202">
    <property type="entry name" value="WW_dom"/>
</dbReference>
<protein>
    <recommendedName>
        <fullName evidence="2">WW domain-containing protein</fullName>
    </recommendedName>
</protein>
<dbReference type="InterPro" id="IPR053233">
    <property type="entry name" value="ABRA-related"/>
</dbReference>
<comment type="caution">
    <text evidence="3">The sequence shown here is derived from an EMBL/GenBank/DDBJ whole genome shotgun (WGS) entry which is preliminary data.</text>
</comment>
<gene>
    <name evidence="3" type="ORF">KP509_35G064500</name>
</gene>
<evidence type="ECO:0000256" key="1">
    <source>
        <dbReference type="SAM" id="MobiDB-lite"/>
    </source>
</evidence>
<sequence>MEPSPQDVILEEEIDRDYKPTEEELMEYATWLGIDLSRHKNLLWIAKEGLLATLPSDWKPCLTEEEEIYYYNFATGQSIWNHPCDEYYRQVYNEEVEKLNKQNHNQKSTGGSTNLRGQEITTQTNIELPPAYNHGNSPSQSSIKHVNARDVSSASFSRNLSVGSNNNQLTQSLPSLQVVGHPAFLNPKGGSLDSMINMYATRIANDGGNVSLTDLLKVQGGNLQAIDNENPSLQKDDRTAFERKISQIKDRIEKKLVDEERVVLQQERVEMLDRVCKQVQEEESHILDSLRREIMERIEKSIWEETQVLLAKRRKEIIAEVEAEVQAEKLGLSENGLSSESGERKSQFGSPQEKVNLELDGGGTSSWSDGDYLCRKQLLSTERDVTRSSRAWQQDKEDCLEKFKSVQRKPSTQIEGTDLQIIHNHTKMSLGYPENQDEVRREQGKEKEVSMRDLVQDTEAAGRRVEKSFHVQGSNFDFKLEMFLKVGTMNH</sequence>
<feature type="domain" description="WW" evidence="2">
    <location>
        <begin position="52"/>
        <end position="85"/>
    </location>
</feature>
<dbReference type="SMART" id="SM00456">
    <property type="entry name" value="WW"/>
    <property type="match status" value="1"/>
</dbReference>
<accession>A0A8T2QIW6</accession>
<dbReference type="EMBL" id="CM035440">
    <property type="protein sequence ID" value="KAH7283161.1"/>
    <property type="molecule type" value="Genomic_DNA"/>
</dbReference>
<proteinExistence type="predicted"/>
<dbReference type="PANTHER" id="PTHR21715">
    <property type="entry name" value="RH04127P"/>
    <property type="match status" value="1"/>
</dbReference>
<keyword evidence="4" id="KW-1185">Reference proteome</keyword>
<organism evidence="3 4">
    <name type="scientific">Ceratopteris richardii</name>
    <name type="common">Triangle waterfern</name>
    <dbReference type="NCBI Taxonomy" id="49495"/>
    <lineage>
        <taxon>Eukaryota</taxon>
        <taxon>Viridiplantae</taxon>
        <taxon>Streptophyta</taxon>
        <taxon>Embryophyta</taxon>
        <taxon>Tracheophyta</taxon>
        <taxon>Polypodiopsida</taxon>
        <taxon>Polypodiidae</taxon>
        <taxon>Polypodiales</taxon>
        <taxon>Pteridineae</taxon>
        <taxon>Pteridaceae</taxon>
        <taxon>Parkerioideae</taxon>
        <taxon>Ceratopteris</taxon>
    </lineage>
</organism>
<dbReference type="Proteomes" id="UP000825935">
    <property type="component" value="Chromosome 35"/>
</dbReference>
<reference evidence="3" key="1">
    <citation type="submission" date="2021-08" db="EMBL/GenBank/DDBJ databases">
        <title>WGS assembly of Ceratopteris richardii.</title>
        <authorList>
            <person name="Marchant D.B."/>
            <person name="Chen G."/>
            <person name="Jenkins J."/>
            <person name="Shu S."/>
            <person name="Leebens-Mack J."/>
            <person name="Grimwood J."/>
            <person name="Schmutz J."/>
            <person name="Soltis P."/>
            <person name="Soltis D."/>
            <person name="Chen Z.-H."/>
        </authorList>
    </citation>
    <scope>NUCLEOTIDE SEQUENCE</scope>
    <source>
        <strain evidence="3">Whitten #5841</strain>
        <tissue evidence="3">Leaf</tissue>
    </source>
</reference>
<feature type="compositionally biased region" description="Polar residues" evidence="1">
    <location>
        <begin position="134"/>
        <end position="147"/>
    </location>
</feature>
<dbReference type="OrthoDB" id="6344460at2759"/>
<dbReference type="AlphaFoldDB" id="A0A8T2QIW6"/>
<name>A0A8T2QIW6_CERRI</name>
<dbReference type="SUPFAM" id="SSF51045">
    <property type="entry name" value="WW domain"/>
    <property type="match status" value="1"/>
</dbReference>
<dbReference type="CDD" id="cd00201">
    <property type="entry name" value="WW"/>
    <property type="match status" value="1"/>
</dbReference>
<evidence type="ECO:0000313" key="3">
    <source>
        <dbReference type="EMBL" id="KAH7283161.1"/>
    </source>
</evidence>
<dbReference type="Pfam" id="PF00397">
    <property type="entry name" value="WW"/>
    <property type="match status" value="1"/>
</dbReference>
<evidence type="ECO:0000259" key="2">
    <source>
        <dbReference type="PROSITE" id="PS50020"/>
    </source>
</evidence>
<feature type="region of interest" description="Disordered" evidence="1">
    <location>
        <begin position="126"/>
        <end position="147"/>
    </location>
</feature>
<dbReference type="PROSITE" id="PS50020">
    <property type="entry name" value="WW_DOMAIN_2"/>
    <property type="match status" value="1"/>
</dbReference>
<dbReference type="InterPro" id="IPR036020">
    <property type="entry name" value="WW_dom_sf"/>
</dbReference>
<dbReference type="PANTHER" id="PTHR21715:SF0">
    <property type="entry name" value="RH04127P"/>
    <property type="match status" value="1"/>
</dbReference>